<dbReference type="PANTHER" id="PTHR33866">
    <property type="entry name" value="S-ADENOSYLMETHIONINE DECARBOXYLASE PROENZYME"/>
    <property type="match status" value="1"/>
</dbReference>
<comment type="cofactor">
    <cofactor evidence="1">
        <name>pyruvate</name>
        <dbReference type="ChEBI" id="CHEBI:15361"/>
    </cofactor>
</comment>
<evidence type="ECO:0000256" key="8">
    <source>
        <dbReference type="ARBA" id="ARBA00023317"/>
    </source>
</evidence>
<evidence type="ECO:0008006" key="10">
    <source>
        <dbReference type="Google" id="ProtNLM"/>
    </source>
</evidence>
<dbReference type="GO" id="GO:0004014">
    <property type="term" value="F:adenosylmethionine decarboxylase activity"/>
    <property type="evidence" value="ECO:0007669"/>
    <property type="project" value="InterPro"/>
</dbReference>
<keyword evidence="2" id="KW-0210">Decarboxylase</keyword>
<reference evidence="9" key="1">
    <citation type="journal article" date="2020" name="Nature">
        <title>Giant virus diversity and host interactions through global metagenomics.</title>
        <authorList>
            <person name="Schulz F."/>
            <person name="Roux S."/>
            <person name="Paez-Espino D."/>
            <person name="Jungbluth S."/>
            <person name="Walsh D.A."/>
            <person name="Denef V.J."/>
            <person name="McMahon K.D."/>
            <person name="Konstantinidis K.T."/>
            <person name="Eloe-Fadrosh E.A."/>
            <person name="Kyrpides N.C."/>
            <person name="Woyke T."/>
        </authorList>
    </citation>
    <scope>NUCLEOTIDE SEQUENCE</scope>
    <source>
        <strain evidence="9">GVMAG-M-3300027736-24</strain>
    </source>
</reference>
<protein>
    <recommendedName>
        <fullName evidence="10">S-adenosylmethionine decarboxylase</fullName>
    </recommendedName>
</protein>
<evidence type="ECO:0000256" key="2">
    <source>
        <dbReference type="ARBA" id="ARBA00022793"/>
    </source>
</evidence>
<evidence type="ECO:0000256" key="5">
    <source>
        <dbReference type="ARBA" id="ARBA00023145"/>
    </source>
</evidence>
<dbReference type="GO" id="GO:0008295">
    <property type="term" value="P:spermidine biosynthetic process"/>
    <property type="evidence" value="ECO:0007669"/>
    <property type="project" value="InterPro"/>
</dbReference>
<name>A0A6C0JNX8_9ZZZZ</name>
<keyword evidence="4" id="KW-0620">Polyamine biosynthesis</keyword>
<proteinExistence type="predicted"/>
<dbReference type="EMBL" id="MN740417">
    <property type="protein sequence ID" value="QHU05578.1"/>
    <property type="molecule type" value="Genomic_DNA"/>
</dbReference>
<keyword evidence="8" id="KW-0670">Pyruvate</keyword>
<keyword evidence="7" id="KW-0704">Schiff base</keyword>
<keyword evidence="3" id="KW-0068">Autocatalytic cleavage</keyword>
<sequence length="116" mass="13717">MFVDKQNAGKHLICDFKEITSFDIDIKGICKELCSLHNYTILGEVEHVFSPEGYTFLFLLSESHLSVHTFPEKKYLSFDLYTCRDYDDNSTYDDIFKWLLQKFESKGTYQIVDRTF</sequence>
<dbReference type="Gene3D" id="3.60.90.10">
    <property type="entry name" value="S-adenosylmethionine decarboxylase"/>
    <property type="match status" value="1"/>
</dbReference>
<organism evidence="9">
    <name type="scientific">viral metagenome</name>
    <dbReference type="NCBI Taxonomy" id="1070528"/>
    <lineage>
        <taxon>unclassified sequences</taxon>
        <taxon>metagenomes</taxon>
        <taxon>organismal metagenomes</taxon>
    </lineage>
</organism>
<dbReference type="AlphaFoldDB" id="A0A6C0JNX8"/>
<accession>A0A6C0JNX8</accession>
<dbReference type="SUPFAM" id="SSF56276">
    <property type="entry name" value="S-adenosylmethionine decarboxylase"/>
    <property type="match status" value="1"/>
</dbReference>
<evidence type="ECO:0000256" key="6">
    <source>
        <dbReference type="ARBA" id="ARBA00023239"/>
    </source>
</evidence>
<dbReference type="PANTHER" id="PTHR33866:SF2">
    <property type="entry name" value="S-ADENOSYLMETHIONINE DECARBOXYLASE PROENZYME"/>
    <property type="match status" value="1"/>
</dbReference>
<evidence type="ECO:0000256" key="7">
    <source>
        <dbReference type="ARBA" id="ARBA00023270"/>
    </source>
</evidence>
<keyword evidence="5" id="KW-0865">Zymogen</keyword>
<evidence type="ECO:0000313" key="9">
    <source>
        <dbReference type="EMBL" id="QHU05578.1"/>
    </source>
</evidence>
<keyword evidence="6" id="KW-0456">Lyase</keyword>
<dbReference type="InterPro" id="IPR016067">
    <property type="entry name" value="S-AdoMet_deCO2ase_core"/>
</dbReference>
<dbReference type="Pfam" id="PF02675">
    <property type="entry name" value="AdoMet_dc"/>
    <property type="match status" value="1"/>
</dbReference>
<evidence type="ECO:0000256" key="1">
    <source>
        <dbReference type="ARBA" id="ARBA00001928"/>
    </source>
</evidence>
<evidence type="ECO:0000256" key="4">
    <source>
        <dbReference type="ARBA" id="ARBA00023115"/>
    </source>
</evidence>
<dbReference type="InterPro" id="IPR003826">
    <property type="entry name" value="AdoMetDC_fam_prok"/>
</dbReference>
<dbReference type="GO" id="GO:0005829">
    <property type="term" value="C:cytosol"/>
    <property type="evidence" value="ECO:0007669"/>
    <property type="project" value="TreeGrafter"/>
</dbReference>
<evidence type="ECO:0000256" key="3">
    <source>
        <dbReference type="ARBA" id="ARBA00022813"/>
    </source>
</evidence>